<dbReference type="Proteomes" id="UP000075573">
    <property type="component" value="Unassembled WGS sequence"/>
</dbReference>
<dbReference type="EMBL" id="LHZB01000053">
    <property type="protein sequence ID" value="KXV03638.1"/>
    <property type="molecule type" value="Genomic_DNA"/>
</dbReference>
<dbReference type="PATRIC" id="fig|442.7.peg.2853"/>
<evidence type="ECO:0000313" key="2">
    <source>
        <dbReference type="EMBL" id="KXV03638.1"/>
    </source>
</evidence>
<dbReference type="RefSeq" id="WP_062105655.1">
    <property type="nucleotide sequence ID" value="NZ_LHZB01000053.1"/>
</dbReference>
<evidence type="ECO:0000313" key="3">
    <source>
        <dbReference type="Proteomes" id="UP000075573"/>
    </source>
</evidence>
<dbReference type="InterPro" id="IPR027417">
    <property type="entry name" value="P-loop_NTPase"/>
</dbReference>
<proteinExistence type="predicted"/>
<feature type="domain" description="Rad50/SbcC-type AAA" evidence="1">
    <location>
        <begin position="128"/>
        <end position="202"/>
    </location>
</feature>
<comment type="caution">
    <text evidence="2">The sequence shown here is derived from an EMBL/GenBank/DDBJ whole genome shotgun (WGS) entry which is preliminary data.</text>
</comment>
<accession>A0A149R233</accession>
<organism evidence="2 3">
    <name type="scientific">Gluconobacter potus</name>
    <dbReference type="NCBI Taxonomy" id="2724927"/>
    <lineage>
        <taxon>Bacteria</taxon>
        <taxon>Pseudomonadati</taxon>
        <taxon>Pseudomonadota</taxon>
        <taxon>Alphaproteobacteria</taxon>
        <taxon>Acetobacterales</taxon>
        <taxon>Acetobacteraceae</taxon>
        <taxon>Gluconobacter</taxon>
    </lineage>
</organism>
<dbReference type="GO" id="GO:0016887">
    <property type="term" value="F:ATP hydrolysis activity"/>
    <property type="evidence" value="ECO:0007669"/>
    <property type="project" value="InterPro"/>
</dbReference>
<dbReference type="PANTHER" id="PTHR32182">
    <property type="entry name" value="DNA REPLICATION AND REPAIR PROTEIN RECF"/>
    <property type="match status" value="1"/>
</dbReference>
<dbReference type="InterPro" id="IPR038729">
    <property type="entry name" value="Rad50/SbcC_AAA"/>
</dbReference>
<dbReference type="SUPFAM" id="SSF52540">
    <property type="entry name" value="P-loop containing nucleoside triphosphate hydrolases"/>
    <property type="match status" value="1"/>
</dbReference>
<reference evidence="2 3" key="1">
    <citation type="submission" date="2015-06" db="EMBL/GenBank/DDBJ databases">
        <title>Improved classification and identification of acetic acid bacteria using matrix-assisted laser desorption/ionization time-of-flight mass spectrometry; Gluconobacter nephelii and Gluconobacter uchimurae are later heterotypic synonyms of Gluconobacter japonicus and Gluconobacter oxydans, respectively.</title>
        <authorList>
            <person name="Li L."/>
            <person name="Cleenwerck I."/>
            <person name="De Vuyst L."/>
            <person name="Vandamme P."/>
        </authorList>
    </citation>
    <scope>NUCLEOTIDE SEQUENCE [LARGE SCALE GENOMIC DNA]</scope>
    <source>
        <strain evidence="2 3">LMG 1764</strain>
    </source>
</reference>
<evidence type="ECO:0000259" key="1">
    <source>
        <dbReference type="Pfam" id="PF13476"/>
    </source>
</evidence>
<gene>
    <name evidence="2" type="ORF">AD929_00565</name>
</gene>
<name>A0A149R233_9PROT</name>
<protein>
    <recommendedName>
        <fullName evidence="1">Rad50/SbcC-type AAA domain-containing protein</fullName>
    </recommendedName>
</protein>
<dbReference type="GO" id="GO:0006302">
    <property type="term" value="P:double-strand break repair"/>
    <property type="evidence" value="ECO:0007669"/>
    <property type="project" value="InterPro"/>
</dbReference>
<dbReference type="Gene3D" id="3.40.50.300">
    <property type="entry name" value="P-loop containing nucleotide triphosphate hydrolases"/>
    <property type="match status" value="2"/>
</dbReference>
<dbReference type="PANTHER" id="PTHR32182:SF0">
    <property type="entry name" value="DNA REPLICATION AND REPAIR PROTEIN RECF"/>
    <property type="match status" value="1"/>
</dbReference>
<dbReference type="Pfam" id="PF13476">
    <property type="entry name" value="AAA_23"/>
    <property type="match status" value="1"/>
</dbReference>
<dbReference type="GO" id="GO:0000731">
    <property type="term" value="P:DNA synthesis involved in DNA repair"/>
    <property type="evidence" value="ECO:0007669"/>
    <property type="project" value="TreeGrafter"/>
</dbReference>
<sequence length="1301" mass="141044">MNEDGARPARDIHLLTTEAVLADLVGGREVLVRGIDRYSLDSAGARSVLEWYRVNRGKWTANQNAADIEAIVDAVDATPPVVVPDATPAATAARRRLTLKRMTAHRFAGLHVYGRVSDAPDAFIFTPTASVTLFEGANGSGKTSILNAIIWCLTGYLIRSQREPELGTIEFDCEITKPSGDVTVHRMSSVTPMPNASGELPEDGKPIPADTWVELIFVDADGNELQPVRRHQTRNTRGKLQETEPNLDALGIDPIAWRIATTMPALLPFLSVGAASQLGQAVARLTGLANLVDLAKHAGNASDRISTRKIKEIEAEIVQVTSRYSESVDDLSRLLGENADIAFAGEVPTIDAVDAQQQLADIAHHFRAAKAAGLTTAQSVLGEDFDPQIKAARDDLERSIRPATEQLARVKDLPSISRLSGLSIEERQFADIRSWFAQINREAAILAELADNPERARRAQLYAMVSSWIHRHEHPADGRCPVCTGDLAGASDPVTGEPVADQIAAAEANRELVAQTAKQWAAKWHGQLLERLPEVIAAEGRKELPSCPADLLIAGMTSELYATDGFRGTLSALARDSDQLVKERAASLPLFKNPIEPMLPASIAEHASQLLVLMQRVNRALAFASWRKAHAGELNAFIQTVKRGDEGSPNADRAIGRRLNILLSIIESVAPLNQAGIYVSRLEAARAERSGKFDRIAQCGRAVTALQTLVPLGALAQAQVDSLRSTLQTRSDYWRSAMYQNATTYAPDLTGTVMDAKGVLGLQVGRDGVNAPAQFISNASALRGALLGFFLAFREYVLKKRGGLLMLVIDDPQELLDNDNRERLARGLSGLAASAQLLITTHDRKFARCLVAEHREGSQHLSVHPVNSVHPTVFVAPAQEEVDRKRAVFLQSPDNHAAAQDYVSDLRVFLEGRIGDLFDSIAHPAYATTTRAVTLFPLVDRLRGMVGSGSSELFSHPLVKQFATDTAFLEGADARRVLNQSHHDKASITYMDVDRLKQIFVQLRTNVEKVHEQFRLHRWREPLDTTVAETNVVALRPLAPPVIAVPICPDIAAFMSSAPSGGSQDVSDETLDGTWFQGKSLYYVRGESLGFAIPSGSVAIVECEPYAGRDHNLVIARHKKQTFARRVTRSSNAIGVSLSAQMPDPRNSRATMTYDDSAVRLYRIVGAIFTDMAPPSGKGEATPIETVPELDMVEIAYRVKEDSAVPLALPGQVILGGTELTPPQLDGWEGKLAAVTLADGSSIFKRVGSKLPGALGHLRLFETIGGLGSSIVVATDVVDDIGDVPLMISARRIVGVLYDAV</sequence>